<dbReference type="PROSITE" id="PS51257">
    <property type="entry name" value="PROKAR_LIPOPROTEIN"/>
    <property type="match status" value="1"/>
</dbReference>
<comment type="caution">
    <text evidence="2">The sequence shown here is derived from an EMBL/GenBank/DDBJ whole genome shotgun (WGS) entry which is preliminary data.</text>
</comment>
<evidence type="ECO:0000313" key="2">
    <source>
        <dbReference type="EMBL" id="MFB9097723.1"/>
    </source>
</evidence>
<evidence type="ECO:0000313" key="3">
    <source>
        <dbReference type="Proteomes" id="UP001589607"/>
    </source>
</evidence>
<dbReference type="Proteomes" id="UP001589607">
    <property type="component" value="Unassembled WGS sequence"/>
</dbReference>
<reference evidence="2 3" key="1">
    <citation type="submission" date="2024-09" db="EMBL/GenBank/DDBJ databases">
        <authorList>
            <person name="Sun Q."/>
            <person name="Mori K."/>
        </authorList>
    </citation>
    <scope>NUCLEOTIDE SEQUENCE [LARGE SCALE GENOMIC DNA]</scope>
    <source>
        <strain evidence="2 3">CECT 7955</strain>
    </source>
</reference>
<keyword evidence="1" id="KW-0732">Signal</keyword>
<dbReference type="RefSeq" id="WP_236457929.1">
    <property type="nucleotide sequence ID" value="NZ_CBCSGE010000036.1"/>
</dbReference>
<name>A0ABV5GQR3_9FLAO</name>
<gene>
    <name evidence="2" type="ORF">ACFFVF_14480</name>
</gene>
<organism evidence="2 3">
    <name type="scientific">Flavobacterium jumunjinense</name>
    <dbReference type="NCBI Taxonomy" id="998845"/>
    <lineage>
        <taxon>Bacteria</taxon>
        <taxon>Pseudomonadati</taxon>
        <taxon>Bacteroidota</taxon>
        <taxon>Flavobacteriia</taxon>
        <taxon>Flavobacteriales</taxon>
        <taxon>Flavobacteriaceae</taxon>
        <taxon>Flavobacterium</taxon>
    </lineage>
</organism>
<accession>A0ABV5GQR3</accession>
<dbReference type="EMBL" id="JBHMEY010000066">
    <property type="protein sequence ID" value="MFB9097723.1"/>
    <property type="molecule type" value="Genomic_DNA"/>
</dbReference>
<proteinExistence type="predicted"/>
<keyword evidence="3" id="KW-1185">Reference proteome</keyword>
<protein>
    <submittedName>
        <fullName evidence="2">Uncharacterized protein</fullName>
    </submittedName>
</protein>
<feature type="signal peptide" evidence="1">
    <location>
        <begin position="1"/>
        <end position="17"/>
    </location>
</feature>
<feature type="chain" id="PRO_5045296729" evidence="1">
    <location>
        <begin position="18"/>
        <end position="151"/>
    </location>
</feature>
<evidence type="ECO:0000256" key="1">
    <source>
        <dbReference type="SAM" id="SignalP"/>
    </source>
</evidence>
<sequence length="151" mass="17707">MKTLKIKLLLLTMIAIASCQSLKTALFDHYSYQKTTAVKVETLLLMDKSAFAYETQKENIEKLLLEIDQLKEYEKNKPNNEITYEMWNVLTDKEKNLIGGYFKFWKEKQTLSPQFTAEAKKQISEALDLLIQYEVKKDRTSKDNLLEIITQ</sequence>